<keyword evidence="3" id="KW-0597">Phosphoprotein</keyword>
<sequence>MYGAEITARWHAGIAALRRVTSPPPAQSRWAWAADAILALVLTVGTLNDALSWGDSEAVSSTVDGRPVPVVPFPMPPDRPPVPPRPVAPLGGGQLAHHFAAASFGQLILAVLAAAPLVARRRFPLAAFWVVTGAMLAYHQSPGFDPWFTFTAFVIAAYSAVVYSPYRALAMTSALAGAALVAADHDAAVPALRPGLATFLLLIPFGLAANAIHTWKQRVRSLEAEKEAATRHAVELERSRIAQELHDVVTHNVSMMVVQAGAARKVMSTAPERAEQALLAVESGGRAAMTELRHVMGLLTLNVDDPDQKAPDDLAPPPGLDQVAALTGRVRESGVPVELTVTGSAVPLPAGVDLAAYRVIQEALTNTVKHAAGARVRITVAYAPDELRVEVTDTGGTRTPAARSGSGRGLIGLRERLAVYRGTLEAGELPAGGYRVCALIPLGEQ</sequence>
<reference evidence="14" key="1">
    <citation type="journal article" date="2019" name="Int. J. Syst. Evol. Microbiol.">
        <title>The Global Catalogue of Microorganisms (GCM) 10K type strain sequencing project: providing services to taxonomists for standard genome sequencing and annotation.</title>
        <authorList>
            <consortium name="The Broad Institute Genomics Platform"/>
            <consortium name="The Broad Institute Genome Sequencing Center for Infectious Disease"/>
            <person name="Wu L."/>
            <person name="Ma J."/>
        </authorList>
    </citation>
    <scope>NUCLEOTIDE SEQUENCE [LARGE SCALE GENOMIC DNA]</scope>
    <source>
        <strain evidence="14">JCM 17938</strain>
    </source>
</reference>
<keyword evidence="10" id="KW-1133">Transmembrane helix</keyword>
<accession>A0ABP8TVR7</accession>
<dbReference type="InterPro" id="IPR050482">
    <property type="entry name" value="Sensor_HK_TwoCompSys"/>
</dbReference>
<feature type="transmembrane region" description="Helical" evidence="10">
    <location>
        <begin position="191"/>
        <end position="212"/>
    </location>
</feature>
<feature type="transmembrane region" description="Helical" evidence="10">
    <location>
        <begin position="125"/>
        <end position="141"/>
    </location>
</feature>
<keyword evidence="9" id="KW-0175">Coiled coil</keyword>
<feature type="domain" description="Histidine kinase/HSP90-like ATPase" evidence="11">
    <location>
        <begin position="354"/>
        <end position="442"/>
    </location>
</feature>
<evidence type="ECO:0000256" key="2">
    <source>
        <dbReference type="ARBA" id="ARBA00012438"/>
    </source>
</evidence>
<dbReference type="InterPro" id="IPR036890">
    <property type="entry name" value="HATPase_C_sf"/>
</dbReference>
<evidence type="ECO:0000256" key="6">
    <source>
        <dbReference type="ARBA" id="ARBA00022777"/>
    </source>
</evidence>
<evidence type="ECO:0000256" key="3">
    <source>
        <dbReference type="ARBA" id="ARBA00022553"/>
    </source>
</evidence>
<keyword evidence="7" id="KW-0067">ATP-binding</keyword>
<feature type="domain" description="Signal transduction histidine kinase subgroup 3 dimerisation and phosphoacceptor" evidence="12">
    <location>
        <begin position="237"/>
        <end position="299"/>
    </location>
</feature>
<evidence type="ECO:0000256" key="10">
    <source>
        <dbReference type="SAM" id="Phobius"/>
    </source>
</evidence>
<evidence type="ECO:0000256" key="7">
    <source>
        <dbReference type="ARBA" id="ARBA00022840"/>
    </source>
</evidence>
<dbReference type="Gene3D" id="3.30.565.10">
    <property type="entry name" value="Histidine kinase-like ATPase, C-terminal domain"/>
    <property type="match status" value="1"/>
</dbReference>
<dbReference type="CDD" id="cd16917">
    <property type="entry name" value="HATPase_UhpB-NarQ-NarX-like"/>
    <property type="match status" value="1"/>
</dbReference>
<evidence type="ECO:0000256" key="5">
    <source>
        <dbReference type="ARBA" id="ARBA00022741"/>
    </source>
</evidence>
<feature type="coiled-coil region" evidence="9">
    <location>
        <begin position="212"/>
        <end position="239"/>
    </location>
</feature>
<comment type="catalytic activity">
    <reaction evidence="1">
        <text>ATP + protein L-histidine = ADP + protein N-phospho-L-histidine.</text>
        <dbReference type="EC" id="2.7.13.3"/>
    </reaction>
</comment>
<proteinExistence type="predicted"/>
<evidence type="ECO:0000256" key="4">
    <source>
        <dbReference type="ARBA" id="ARBA00022679"/>
    </source>
</evidence>
<feature type="transmembrane region" description="Helical" evidence="10">
    <location>
        <begin position="147"/>
        <end position="163"/>
    </location>
</feature>
<keyword evidence="5" id="KW-0547">Nucleotide-binding</keyword>
<name>A0ABP8TVR7_9ACTN</name>
<organism evidence="13 14">
    <name type="scientific">Actinoallomurus liliacearum</name>
    <dbReference type="NCBI Taxonomy" id="1080073"/>
    <lineage>
        <taxon>Bacteria</taxon>
        <taxon>Bacillati</taxon>
        <taxon>Actinomycetota</taxon>
        <taxon>Actinomycetes</taxon>
        <taxon>Streptosporangiales</taxon>
        <taxon>Thermomonosporaceae</taxon>
        <taxon>Actinoallomurus</taxon>
    </lineage>
</organism>
<keyword evidence="10" id="KW-0812">Transmembrane</keyword>
<evidence type="ECO:0000259" key="11">
    <source>
        <dbReference type="Pfam" id="PF02518"/>
    </source>
</evidence>
<keyword evidence="8" id="KW-0902">Two-component regulatory system</keyword>
<dbReference type="EC" id="2.7.13.3" evidence="2"/>
<evidence type="ECO:0000256" key="1">
    <source>
        <dbReference type="ARBA" id="ARBA00000085"/>
    </source>
</evidence>
<comment type="caution">
    <text evidence="13">The sequence shown here is derived from an EMBL/GenBank/DDBJ whole genome shotgun (WGS) entry which is preliminary data.</text>
</comment>
<evidence type="ECO:0000256" key="9">
    <source>
        <dbReference type="SAM" id="Coils"/>
    </source>
</evidence>
<keyword evidence="6" id="KW-0418">Kinase</keyword>
<dbReference type="InterPro" id="IPR003594">
    <property type="entry name" value="HATPase_dom"/>
</dbReference>
<evidence type="ECO:0000259" key="12">
    <source>
        <dbReference type="Pfam" id="PF07730"/>
    </source>
</evidence>
<keyword evidence="4" id="KW-0808">Transferase</keyword>
<dbReference type="Pfam" id="PF02518">
    <property type="entry name" value="HATPase_c"/>
    <property type="match status" value="1"/>
</dbReference>
<evidence type="ECO:0000313" key="13">
    <source>
        <dbReference type="EMBL" id="GAA4615358.1"/>
    </source>
</evidence>
<evidence type="ECO:0000313" key="14">
    <source>
        <dbReference type="Proteomes" id="UP001500212"/>
    </source>
</evidence>
<dbReference type="SUPFAM" id="SSF55874">
    <property type="entry name" value="ATPase domain of HSP90 chaperone/DNA topoisomerase II/histidine kinase"/>
    <property type="match status" value="1"/>
</dbReference>
<dbReference type="Pfam" id="PF07730">
    <property type="entry name" value="HisKA_3"/>
    <property type="match status" value="1"/>
</dbReference>
<dbReference type="InterPro" id="IPR011712">
    <property type="entry name" value="Sig_transdc_His_kin_sub3_dim/P"/>
</dbReference>
<dbReference type="RefSeq" id="WP_345363685.1">
    <property type="nucleotide sequence ID" value="NZ_BAABHJ010000027.1"/>
</dbReference>
<gene>
    <name evidence="13" type="ORF">GCM10023195_67670</name>
</gene>
<keyword evidence="10" id="KW-0472">Membrane</keyword>
<dbReference type="EMBL" id="BAABHJ010000027">
    <property type="protein sequence ID" value="GAA4615358.1"/>
    <property type="molecule type" value="Genomic_DNA"/>
</dbReference>
<feature type="transmembrane region" description="Helical" evidence="10">
    <location>
        <begin position="95"/>
        <end position="118"/>
    </location>
</feature>
<keyword evidence="14" id="KW-1185">Reference proteome</keyword>
<dbReference type="PANTHER" id="PTHR24421:SF10">
    <property type="entry name" value="NITRATE_NITRITE SENSOR PROTEIN NARQ"/>
    <property type="match status" value="1"/>
</dbReference>
<dbReference type="Gene3D" id="1.20.5.1930">
    <property type="match status" value="1"/>
</dbReference>
<evidence type="ECO:0000256" key="8">
    <source>
        <dbReference type="ARBA" id="ARBA00023012"/>
    </source>
</evidence>
<dbReference type="Proteomes" id="UP001500212">
    <property type="component" value="Unassembled WGS sequence"/>
</dbReference>
<protein>
    <recommendedName>
        <fullName evidence="2">histidine kinase</fullName>
        <ecNumber evidence="2">2.7.13.3</ecNumber>
    </recommendedName>
</protein>
<dbReference type="PANTHER" id="PTHR24421">
    <property type="entry name" value="NITRATE/NITRITE SENSOR PROTEIN NARX-RELATED"/>
    <property type="match status" value="1"/>
</dbReference>